<organism evidence="1">
    <name type="scientific">Siphoviridae sp. ctVii20</name>
    <dbReference type="NCBI Taxonomy" id="2825533"/>
    <lineage>
        <taxon>Viruses</taxon>
        <taxon>Duplodnaviria</taxon>
        <taxon>Heunggongvirae</taxon>
        <taxon>Uroviricota</taxon>
        <taxon>Caudoviricetes</taxon>
    </lineage>
</organism>
<name>A0A8S5QD07_9CAUD</name>
<protein>
    <submittedName>
        <fullName evidence="1">Uncharacterized protein</fullName>
    </submittedName>
</protein>
<evidence type="ECO:0000313" key="1">
    <source>
        <dbReference type="EMBL" id="DAE16834.1"/>
    </source>
</evidence>
<accession>A0A8S5QD07</accession>
<sequence length="80" mass="9484">MKNGGDKKLVLIKHQRQLSNSPNRHRKPRWVHLSVKYNHQLYKLLLCNRRPNSAIRTHDLFVAWGSSPCPPIVYFKIRIL</sequence>
<dbReference type="EMBL" id="BK015631">
    <property type="protein sequence ID" value="DAE16834.1"/>
    <property type="molecule type" value="Genomic_DNA"/>
</dbReference>
<proteinExistence type="predicted"/>
<reference evidence="1" key="1">
    <citation type="journal article" date="2021" name="Proc. Natl. Acad. Sci. U.S.A.">
        <title>A Catalog of Tens of Thousands of Viruses from Human Metagenomes Reveals Hidden Associations with Chronic Diseases.</title>
        <authorList>
            <person name="Tisza M.J."/>
            <person name="Buck C.B."/>
        </authorList>
    </citation>
    <scope>NUCLEOTIDE SEQUENCE</scope>
    <source>
        <strain evidence="1">CtVii20</strain>
    </source>
</reference>